<dbReference type="InterPro" id="IPR036388">
    <property type="entry name" value="WH-like_DNA-bd_sf"/>
</dbReference>
<name>A0ABX2WEE7_9ENTR</name>
<evidence type="ECO:0000256" key="1">
    <source>
        <dbReference type="ARBA" id="ARBA00023125"/>
    </source>
</evidence>
<sequence>MVANGIHSAKLIVDLCVSGIGERSVCTDELMNNYTAVNMFRGGSMEYIIEGVIKYNSSNGTLYIDDSGMDMITLARVTNEILLLFIQHNHVPLKRDFILSELWEKRGLTSSSNGLNNYVSMLRKALAQCGYPDLITTIPKHGFIFEAEISNVVANEFLRIDESLVSDLLPQIPLAPETEIKRISVRESRLTRKVIGPSALVIILLVLFFPGIYNAYMQRAIKTEFFTYKQCQFYIADDKTREIATIKIIDNIKASAAEINLNCERKANVYYFADNKVDSSGNVVLKDLISYCHYKSKTPCDNYYLTRHINKGDHEK</sequence>
<comment type="caution">
    <text evidence="5">The sequence shown here is derived from an EMBL/GenBank/DDBJ whole genome shotgun (WGS) entry which is preliminary data.</text>
</comment>
<keyword evidence="3" id="KW-0472">Membrane</keyword>
<keyword evidence="1 2" id="KW-0238">DNA-binding</keyword>
<dbReference type="Pfam" id="PF00486">
    <property type="entry name" value="Trans_reg_C"/>
    <property type="match status" value="1"/>
</dbReference>
<dbReference type="CDD" id="cd00383">
    <property type="entry name" value="trans_reg_C"/>
    <property type="match status" value="1"/>
</dbReference>
<organism evidence="5 6">
    <name type="scientific">Buttiauxella ferragutiae ATCC 51602</name>
    <dbReference type="NCBI Taxonomy" id="1354252"/>
    <lineage>
        <taxon>Bacteria</taxon>
        <taxon>Pseudomonadati</taxon>
        <taxon>Pseudomonadota</taxon>
        <taxon>Gammaproteobacteria</taxon>
        <taxon>Enterobacterales</taxon>
        <taxon>Enterobacteriaceae</taxon>
        <taxon>Buttiauxella</taxon>
    </lineage>
</organism>
<dbReference type="PROSITE" id="PS51755">
    <property type="entry name" value="OMPR_PHOB"/>
    <property type="match status" value="1"/>
</dbReference>
<keyword evidence="3" id="KW-1133">Transmembrane helix</keyword>
<keyword evidence="6" id="KW-1185">Reference proteome</keyword>
<feature type="DNA-binding region" description="OmpR/PhoB-type" evidence="2">
    <location>
        <begin position="44"/>
        <end position="147"/>
    </location>
</feature>
<gene>
    <name evidence="5" type="ORF">M976_00251</name>
</gene>
<evidence type="ECO:0000259" key="4">
    <source>
        <dbReference type="PROSITE" id="PS51755"/>
    </source>
</evidence>
<evidence type="ECO:0000313" key="5">
    <source>
        <dbReference type="EMBL" id="OAT33503.1"/>
    </source>
</evidence>
<dbReference type="Proteomes" id="UP000078407">
    <property type="component" value="Unassembled WGS sequence"/>
</dbReference>
<feature type="transmembrane region" description="Helical" evidence="3">
    <location>
        <begin position="194"/>
        <end position="216"/>
    </location>
</feature>
<evidence type="ECO:0000256" key="3">
    <source>
        <dbReference type="SAM" id="Phobius"/>
    </source>
</evidence>
<feature type="domain" description="OmpR/PhoB-type" evidence="4">
    <location>
        <begin position="44"/>
        <end position="147"/>
    </location>
</feature>
<accession>A0ABX2WEE7</accession>
<dbReference type="InterPro" id="IPR001867">
    <property type="entry name" value="OmpR/PhoB-type_DNA-bd"/>
</dbReference>
<dbReference type="Gene3D" id="1.10.10.10">
    <property type="entry name" value="Winged helix-like DNA-binding domain superfamily/Winged helix DNA-binding domain"/>
    <property type="match status" value="1"/>
</dbReference>
<evidence type="ECO:0000256" key="2">
    <source>
        <dbReference type="PROSITE-ProRule" id="PRU01091"/>
    </source>
</evidence>
<evidence type="ECO:0000313" key="6">
    <source>
        <dbReference type="Proteomes" id="UP000078407"/>
    </source>
</evidence>
<dbReference type="InterPro" id="IPR016032">
    <property type="entry name" value="Sig_transdc_resp-reg_C-effctor"/>
</dbReference>
<dbReference type="EMBL" id="LXEQ01000001">
    <property type="protein sequence ID" value="OAT33503.1"/>
    <property type="molecule type" value="Genomic_DNA"/>
</dbReference>
<protein>
    <recommendedName>
        <fullName evidence="4">OmpR/PhoB-type domain-containing protein</fullName>
    </recommendedName>
</protein>
<dbReference type="SUPFAM" id="SSF46894">
    <property type="entry name" value="C-terminal effector domain of the bipartite response regulators"/>
    <property type="match status" value="1"/>
</dbReference>
<proteinExistence type="predicted"/>
<reference evidence="5 6" key="1">
    <citation type="submission" date="2016-04" db="EMBL/GenBank/DDBJ databases">
        <title>ATOL: Assembling a taxonomically balanced genome-scale reconstruction of the evolutionary history of the Enterobacteriaceae.</title>
        <authorList>
            <person name="Plunkett G.III."/>
            <person name="Neeno-Eckwall E.C."/>
            <person name="Glasner J.D."/>
            <person name="Perna N.T."/>
        </authorList>
    </citation>
    <scope>NUCLEOTIDE SEQUENCE [LARGE SCALE GENOMIC DNA]</scope>
    <source>
        <strain evidence="5 6">ATCC 51602</strain>
    </source>
</reference>
<dbReference type="SMART" id="SM00862">
    <property type="entry name" value="Trans_reg_C"/>
    <property type="match status" value="1"/>
</dbReference>
<keyword evidence="3" id="KW-0812">Transmembrane</keyword>